<accession>A0A9P6J5J4</accession>
<name>A0A9P6J5J4_MORAP</name>
<reference evidence="1" key="1">
    <citation type="journal article" date="2020" name="Fungal Divers.">
        <title>Resolving the Mortierellaceae phylogeny through synthesis of multi-gene phylogenetics and phylogenomics.</title>
        <authorList>
            <person name="Vandepol N."/>
            <person name="Liber J."/>
            <person name="Desiro A."/>
            <person name="Na H."/>
            <person name="Kennedy M."/>
            <person name="Barry K."/>
            <person name="Grigoriev I.V."/>
            <person name="Miller A.N."/>
            <person name="O'Donnell K."/>
            <person name="Stajich J.E."/>
            <person name="Bonito G."/>
        </authorList>
    </citation>
    <scope>NUCLEOTIDE SEQUENCE</scope>
    <source>
        <strain evidence="1">CK1249</strain>
    </source>
</reference>
<protein>
    <submittedName>
        <fullName evidence="1">Uncharacterized protein</fullName>
    </submittedName>
</protein>
<dbReference type="Gene3D" id="3.60.10.10">
    <property type="entry name" value="Endonuclease/exonuclease/phosphatase"/>
    <property type="match status" value="1"/>
</dbReference>
<dbReference type="InterPro" id="IPR036691">
    <property type="entry name" value="Endo/exonu/phosph_ase_sf"/>
</dbReference>
<dbReference type="AlphaFoldDB" id="A0A9P6J5J4"/>
<dbReference type="OrthoDB" id="2430329at2759"/>
<keyword evidence="2" id="KW-1185">Reference proteome</keyword>
<evidence type="ECO:0000313" key="2">
    <source>
        <dbReference type="Proteomes" id="UP000738359"/>
    </source>
</evidence>
<sequence>MDRLGYGSAYQRRLQTDMQGFAVYYKTDRITLVHAYDVPCPQKDIICGIENAGLLAVLDVADGFRKLGQIMALLSAAKVMMKRDPAMPLRSVDLSSRAEGSFSREPLRRNRRVKDPEHLERIRTFKEETWELRDLAVPKAGPQPKPWWTCAPGPDFHPRDLVTPGGDLAAPVTLAFVSKAEEFRHIIRTTLDLESDIVTHPLDLSSVYGVRKIPDFIFHGQLMGCGPSLELVARLELPDMLLQLKAGLPAAHLGSDHLAIGAQYRFKD</sequence>
<organism evidence="1 2">
    <name type="scientific">Mortierella alpina</name>
    <name type="common">Oleaginous fungus</name>
    <name type="synonym">Mortierella renispora</name>
    <dbReference type="NCBI Taxonomy" id="64518"/>
    <lineage>
        <taxon>Eukaryota</taxon>
        <taxon>Fungi</taxon>
        <taxon>Fungi incertae sedis</taxon>
        <taxon>Mucoromycota</taxon>
        <taxon>Mortierellomycotina</taxon>
        <taxon>Mortierellomycetes</taxon>
        <taxon>Mortierellales</taxon>
        <taxon>Mortierellaceae</taxon>
        <taxon>Mortierella</taxon>
    </lineage>
</organism>
<gene>
    <name evidence="1" type="ORF">BGZ70_007634</name>
</gene>
<dbReference type="EMBL" id="JAAAHY010000497">
    <property type="protein sequence ID" value="KAF9963090.1"/>
    <property type="molecule type" value="Genomic_DNA"/>
</dbReference>
<proteinExistence type="predicted"/>
<dbReference type="Proteomes" id="UP000738359">
    <property type="component" value="Unassembled WGS sequence"/>
</dbReference>
<evidence type="ECO:0000313" key="1">
    <source>
        <dbReference type="EMBL" id="KAF9963090.1"/>
    </source>
</evidence>
<comment type="caution">
    <text evidence="1">The sequence shown here is derived from an EMBL/GenBank/DDBJ whole genome shotgun (WGS) entry which is preliminary data.</text>
</comment>